<dbReference type="EMBL" id="LT795059">
    <property type="protein sequence ID" value="SJX62849.1"/>
    <property type="molecule type" value="Genomic_DNA"/>
</dbReference>
<organism evidence="5 6">
    <name type="scientific">Sporisorium reilianum f. sp. reilianum</name>
    <dbReference type="NCBI Taxonomy" id="72559"/>
    <lineage>
        <taxon>Eukaryota</taxon>
        <taxon>Fungi</taxon>
        <taxon>Dikarya</taxon>
        <taxon>Basidiomycota</taxon>
        <taxon>Ustilaginomycotina</taxon>
        <taxon>Ustilaginomycetes</taxon>
        <taxon>Ustilaginales</taxon>
        <taxon>Ustilaginaceae</taxon>
        <taxon>Sporisorium</taxon>
    </lineage>
</organism>
<evidence type="ECO:0000313" key="6">
    <source>
        <dbReference type="Proteomes" id="UP000239563"/>
    </source>
</evidence>
<name>A0A2N8UDL1_9BASI</name>
<feature type="chain" id="PRO_5014808977" description="Deoxyribonuclease NucA/NucB domain-containing protein" evidence="3">
    <location>
        <begin position="27"/>
        <end position="774"/>
    </location>
</feature>
<dbReference type="Pfam" id="PF14040">
    <property type="entry name" value="DNase_NucA_NucB"/>
    <property type="match status" value="1"/>
</dbReference>
<feature type="compositionally biased region" description="Basic and acidic residues" evidence="2">
    <location>
        <begin position="348"/>
        <end position="360"/>
    </location>
</feature>
<evidence type="ECO:0000259" key="4">
    <source>
        <dbReference type="Pfam" id="PF14040"/>
    </source>
</evidence>
<feature type="compositionally biased region" description="Low complexity" evidence="2">
    <location>
        <begin position="534"/>
        <end position="559"/>
    </location>
</feature>
<feature type="coiled-coil region" evidence="1">
    <location>
        <begin position="430"/>
        <end position="457"/>
    </location>
</feature>
<gene>
    <name evidence="5" type="ORF">SRS1_13676</name>
</gene>
<feature type="region of interest" description="Disordered" evidence="2">
    <location>
        <begin position="276"/>
        <end position="306"/>
    </location>
</feature>
<feature type="region of interest" description="Disordered" evidence="2">
    <location>
        <begin position="528"/>
        <end position="559"/>
    </location>
</feature>
<evidence type="ECO:0000256" key="2">
    <source>
        <dbReference type="SAM" id="MobiDB-lite"/>
    </source>
</evidence>
<accession>A0A2N8UDL1</accession>
<feature type="domain" description="Deoxyribonuclease NucA/NucB" evidence="4">
    <location>
        <begin position="125"/>
        <end position="162"/>
    </location>
</feature>
<proteinExistence type="predicted"/>
<dbReference type="Proteomes" id="UP000239563">
    <property type="component" value="Chromosome VI"/>
</dbReference>
<evidence type="ECO:0000256" key="3">
    <source>
        <dbReference type="SAM" id="SignalP"/>
    </source>
</evidence>
<keyword evidence="1" id="KW-0175">Coiled coil</keyword>
<dbReference type="AlphaFoldDB" id="A0A2N8UDL1"/>
<evidence type="ECO:0000313" key="5">
    <source>
        <dbReference type="EMBL" id="SJX62849.1"/>
    </source>
</evidence>
<keyword evidence="3" id="KW-0732">Signal</keyword>
<protein>
    <recommendedName>
        <fullName evidence="4">Deoxyribonuclease NucA/NucB domain-containing protein</fullName>
    </recommendedName>
</protein>
<feature type="region of interest" description="Disordered" evidence="2">
    <location>
        <begin position="346"/>
        <end position="370"/>
    </location>
</feature>
<dbReference type="InterPro" id="IPR029476">
    <property type="entry name" value="DNase_NucA_NucB"/>
</dbReference>
<feature type="signal peptide" evidence="3">
    <location>
        <begin position="1"/>
        <end position="26"/>
    </location>
</feature>
<reference evidence="5 6" key="1">
    <citation type="submission" date="2017-02" db="EMBL/GenBank/DDBJ databases">
        <authorList>
            <person name="Peterson S.W."/>
        </authorList>
    </citation>
    <scope>NUCLEOTIDE SEQUENCE [LARGE SCALE GENOMIC DNA]</scope>
    <source>
        <strain evidence="5 6">SRS1_H2-8</strain>
    </source>
</reference>
<evidence type="ECO:0000256" key="1">
    <source>
        <dbReference type="SAM" id="Coils"/>
    </source>
</evidence>
<sequence length="774" mass="82878">MFFCSIFARIGLPIVFLFALLARTKGEPFEEVHVNDLSVNRTVDLDSTTQDLIAPFDVVAGSQELQERQAPSRTLIVADPARPPTFIYHCGVLTQICANIADALSNSRGIDASPGFITQRYPQPTYWRTSCDEFPFAIAAQGGANARERCVSPYEQNRQGVANQMIGQYAADLVNGQTIVWNQRGKDDPSFTSPFTFILSTGTPIGTRSNWLAEIRITPTGDGAVFTATRTADIPPQPTSHLTNFDTRTFRLGGSAWQCVCPTSATGCQNCFSTRRPPFGPGPAPDGTGGPLRRASGPTQAPIPPVALQPTRTLTEEARGKHSHLPSETNDSRWLSFLPRWLRTMEPASERQSETQRRTEVNAIPGGSRPKMASVLAELRSQRQVSPLLVPRQQQDTCPNDKLPPDEEAQDIADDAYADADQASLEADALAADDAQKQQAEDAAQQAESAADQATNYLNAFVGADVVSSAVSAALAAAGALILGSAAIDSIYEHVTDAAHSASKILSLASANPSAFPNLCAGGVCPATTSSDDNGTGPTIINPPTSTTSTRPTTTPTGSNGCFGNYEKRIWGARVPEARPSYGCYADITVQVEPIDGSRRFQLSSVVDGKLGYLSWTPDNTSCGDVNFIQLIPPSYDTALTMEWAIDTCANDGSARISPYWNGSPFPNFAVDLLQLIPIGSPSQDQLTCYENSLSITRYTDNYFTMLAANAQDPVVAICSDKYPSSSTNAAVAKARVTAQGTPDDSLLARASLWPIALFANATKTATPAPQRTM</sequence>
<feature type="region of interest" description="Disordered" evidence="2">
    <location>
        <begin position="384"/>
        <end position="407"/>
    </location>
</feature>